<dbReference type="Proteomes" id="UP000050668">
    <property type="component" value="Unassembled WGS sequence"/>
</dbReference>
<evidence type="ECO:0000313" key="2">
    <source>
        <dbReference type="EMBL" id="KOS66231.1"/>
    </source>
</evidence>
<dbReference type="PANTHER" id="PTHR33802:SF1">
    <property type="entry name" value="XK-RELATED PROTEIN"/>
    <property type="match status" value="1"/>
</dbReference>
<accession>A0ABR5JVR0</accession>
<dbReference type="Gene3D" id="1.20.1260.100">
    <property type="entry name" value="TspO/MBR protein"/>
    <property type="match status" value="1"/>
</dbReference>
<feature type="transmembrane region" description="Helical" evidence="1">
    <location>
        <begin position="43"/>
        <end position="62"/>
    </location>
</feature>
<sequence length="237" mass="27058">MKWVALISYLVMVMINVLASTVGINGQKTGEISNQLDVLFVPAGYVFSIWGLIYVLLAIWLIQQFRSLASNEGSTRLGLFIATSLFNIAWLLSWHYEFFTSSIVIMIGLLISLIFLYLSYPKGDYRFSGRLPFSIYLGWISVALMANISFVLKYYEWDGFGISEQVWAQLLLILATLLATFIRVHNRDILFSLVVIWAFIGIAVQNGKDAGSLFYMPFIYSIFLIIWVFIGREKTHN</sequence>
<organism evidence="2 3">
    <name type="scientific">Lysinibacillus contaminans</name>
    <dbReference type="NCBI Taxonomy" id="1293441"/>
    <lineage>
        <taxon>Bacteria</taxon>
        <taxon>Bacillati</taxon>
        <taxon>Bacillota</taxon>
        <taxon>Bacilli</taxon>
        <taxon>Bacillales</taxon>
        <taxon>Bacillaceae</taxon>
        <taxon>Lysinibacillus</taxon>
    </lineage>
</organism>
<feature type="transmembrane region" description="Helical" evidence="1">
    <location>
        <begin position="131"/>
        <end position="154"/>
    </location>
</feature>
<dbReference type="PANTHER" id="PTHR33802">
    <property type="entry name" value="SI:CH211-161H7.5-RELATED"/>
    <property type="match status" value="1"/>
</dbReference>
<keyword evidence="1" id="KW-1133">Transmembrane helix</keyword>
<feature type="transmembrane region" description="Helical" evidence="1">
    <location>
        <begin position="213"/>
        <end position="230"/>
    </location>
</feature>
<protein>
    <submittedName>
        <fullName evidence="2">Membrane protein</fullName>
    </submittedName>
</protein>
<name>A0ABR5JVR0_9BACI</name>
<keyword evidence="3" id="KW-1185">Reference proteome</keyword>
<evidence type="ECO:0000256" key="1">
    <source>
        <dbReference type="SAM" id="Phobius"/>
    </source>
</evidence>
<dbReference type="EMBL" id="LGRV01000009">
    <property type="protein sequence ID" value="KOS66231.1"/>
    <property type="molecule type" value="Genomic_DNA"/>
</dbReference>
<feature type="transmembrane region" description="Helical" evidence="1">
    <location>
        <begin position="166"/>
        <end position="182"/>
    </location>
</feature>
<feature type="transmembrane region" description="Helical" evidence="1">
    <location>
        <begin position="98"/>
        <end position="119"/>
    </location>
</feature>
<comment type="caution">
    <text evidence="2">The sequence shown here is derived from an EMBL/GenBank/DDBJ whole genome shotgun (WGS) entry which is preliminary data.</text>
</comment>
<evidence type="ECO:0000313" key="3">
    <source>
        <dbReference type="Proteomes" id="UP000050668"/>
    </source>
</evidence>
<dbReference type="InterPro" id="IPR038330">
    <property type="entry name" value="TspO/MBR-related_sf"/>
</dbReference>
<keyword evidence="1" id="KW-0812">Transmembrane</keyword>
<feature type="transmembrane region" description="Helical" evidence="1">
    <location>
        <begin position="189"/>
        <end position="207"/>
    </location>
</feature>
<reference evidence="3" key="1">
    <citation type="submission" date="2015-07" db="EMBL/GenBank/DDBJ databases">
        <title>Fjat-14205 dsm 2895.</title>
        <authorList>
            <person name="Liu B."/>
            <person name="Wang J."/>
            <person name="Zhu Y."/>
            <person name="Liu G."/>
            <person name="Chen Q."/>
            <person name="Chen Z."/>
            <person name="Lan J."/>
            <person name="Che J."/>
            <person name="Ge C."/>
            <person name="Shi H."/>
            <person name="Pan Z."/>
            <person name="Liu X."/>
        </authorList>
    </citation>
    <scope>NUCLEOTIDE SEQUENCE [LARGE SCALE GENOMIC DNA]</scope>
    <source>
        <strain evidence="3">DSM 25560</strain>
    </source>
</reference>
<proteinExistence type="predicted"/>
<dbReference type="RefSeq" id="WP_053585601.1">
    <property type="nucleotide sequence ID" value="NZ_LGRV01000009.1"/>
</dbReference>
<feature type="transmembrane region" description="Helical" evidence="1">
    <location>
        <begin position="74"/>
        <end position="92"/>
    </location>
</feature>
<keyword evidence="1" id="KW-0472">Membrane</keyword>
<gene>
    <name evidence="2" type="ORF">AEA09_19365</name>
</gene>